<keyword evidence="4" id="KW-0540">Nuclease</keyword>
<dbReference type="EC" id="2.7.7.49" evidence="1"/>
<keyword evidence="3 10" id="KW-0548">Nucleotidyltransferase</keyword>
<dbReference type="InterPro" id="IPR036397">
    <property type="entry name" value="RNaseH_sf"/>
</dbReference>
<dbReference type="InterPro" id="IPR021109">
    <property type="entry name" value="Peptidase_aspartic_dom_sf"/>
</dbReference>
<dbReference type="Proteomes" id="UP000238479">
    <property type="component" value="Chromosome 5"/>
</dbReference>
<dbReference type="STRING" id="74649.A0A2P6QDF0"/>
<name>A0A2P6QDF0_ROSCH</name>
<dbReference type="InterPro" id="IPR000477">
    <property type="entry name" value="RT_dom"/>
</dbReference>
<dbReference type="GO" id="GO:0003676">
    <property type="term" value="F:nucleic acid binding"/>
    <property type="evidence" value="ECO:0007669"/>
    <property type="project" value="InterPro"/>
</dbReference>
<dbReference type="InterPro" id="IPR041373">
    <property type="entry name" value="RT_RNaseH"/>
</dbReference>
<dbReference type="GO" id="GO:0015074">
    <property type="term" value="P:DNA integration"/>
    <property type="evidence" value="ECO:0007669"/>
    <property type="project" value="InterPro"/>
</dbReference>
<accession>A0A2P6QDF0</accession>
<dbReference type="EMBL" id="PDCK01000043">
    <property type="protein sequence ID" value="PRQ32189.1"/>
    <property type="molecule type" value="Genomic_DNA"/>
</dbReference>
<evidence type="ECO:0000256" key="6">
    <source>
        <dbReference type="ARBA" id="ARBA00022801"/>
    </source>
</evidence>
<keyword evidence="2 10" id="KW-0808">Transferase</keyword>
<dbReference type="Gene3D" id="3.10.10.10">
    <property type="entry name" value="HIV Type 1 Reverse Transcriptase, subunit A, domain 1"/>
    <property type="match status" value="1"/>
</dbReference>
<dbReference type="Pfam" id="PF17917">
    <property type="entry name" value="RT_RNaseH"/>
    <property type="match status" value="1"/>
</dbReference>
<evidence type="ECO:0000256" key="3">
    <source>
        <dbReference type="ARBA" id="ARBA00022695"/>
    </source>
</evidence>
<keyword evidence="5" id="KW-0255">Endonuclease</keyword>
<dbReference type="Pfam" id="PF00665">
    <property type="entry name" value="rve"/>
    <property type="match status" value="1"/>
</dbReference>
<dbReference type="Pfam" id="PF17921">
    <property type="entry name" value="Integrase_H2C2"/>
    <property type="match status" value="1"/>
</dbReference>
<dbReference type="Gene3D" id="2.40.70.10">
    <property type="entry name" value="Acid Proteases"/>
    <property type="match status" value="1"/>
</dbReference>
<feature type="domain" description="Integrase catalytic" evidence="9">
    <location>
        <begin position="1032"/>
        <end position="1147"/>
    </location>
</feature>
<protein>
    <recommendedName>
        <fullName evidence="1">RNA-directed DNA polymerase</fullName>
        <ecNumber evidence="1">2.7.7.49</ecNumber>
    </recommendedName>
</protein>
<dbReference type="InterPro" id="IPR043128">
    <property type="entry name" value="Rev_trsase/Diguanyl_cyclase"/>
</dbReference>
<comment type="caution">
    <text evidence="10">The sequence shown here is derived from an EMBL/GenBank/DDBJ whole genome shotgun (WGS) entry which is preliminary data.</text>
</comment>
<dbReference type="PANTHER" id="PTHR37984">
    <property type="entry name" value="PROTEIN CBG26694"/>
    <property type="match status" value="1"/>
</dbReference>
<dbReference type="FunFam" id="3.30.70.270:FF:000020">
    <property type="entry name" value="Transposon Tf2-6 polyprotein-like Protein"/>
    <property type="match status" value="1"/>
</dbReference>
<dbReference type="InterPro" id="IPR012337">
    <property type="entry name" value="RNaseH-like_sf"/>
</dbReference>
<evidence type="ECO:0000313" key="11">
    <source>
        <dbReference type="Proteomes" id="UP000238479"/>
    </source>
</evidence>
<dbReference type="SUPFAM" id="SSF56672">
    <property type="entry name" value="DNA/RNA polymerases"/>
    <property type="match status" value="1"/>
</dbReference>
<evidence type="ECO:0000256" key="1">
    <source>
        <dbReference type="ARBA" id="ARBA00012493"/>
    </source>
</evidence>
<dbReference type="InterPro" id="IPR050951">
    <property type="entry name" value="Retrovirus_Pol_polyprotein"/>
</dbReference>
<keyword evidence="7" id="KW-0695">RNA-directed DNA polymerase</keyword>
<dbReference type="PANTHER" id="PTHR37984:SF5">
    <property type="entry name" value="PROTEIN NYNRIN-LIKE"/>
    <property type="match status" value="1"/>
</dbReference>
<dbReference type="SUPFAM" id="SSF53098">
    <property type="entry name" value="Ribonuclease H-like"/>
    <property type="match status" value="1"/>
</dbReference>
<dbReference type="Gene3D" id="3.30.70.270">
    <property type="match status" value="2"/>
</dbReference>
<evidence type="ECO:0000256" key="8">
    <source>
        <dbReference type="SAM" id="MobiDB-lite"/>
    </source>
</evidence>
<dbReference type="Pfam" id="PF00078">
    <property type="entry name" value="RVT_1"/>
    <property type="match status" value="1"/>
</dbReference>
<proteinExistence type="predicted"/>
<dbReference type="CDD" id="cd01647">
    <property type="entry name" value="RT_LTR"/>
    <property type="match status" value="1"/>
</dbReference>
<dbReference type="GO" id="GO:0016787">
    <property type="term" value="F:hydrolase activity"/>
    <property type="evidence" value="ECO:0007669"/>
    <property type="project" value="UniProtKB-KW"/>
</dbReference>
<dbReference type="Gene3D" id="3.30.420.10">
    <property type="entry name" value="Ribonuclease H-like superfamily/Ribonuclease H"/>
    <property type="match status" value="1"/>
</dbReference>
<dbReference type="CDD" id="cd09274">
    <property type="entry name" value="RNase_HI_RT_Ty3"/>
    <property type="match status" value="1"/>
</dbReference>
<dbReference type="InterPro" id="IPR001584">
    <property type="entry name" value="Integrase_cat-core"/>
</dbReference>
<organism evidence="10 11">
    <name type="scientific">Rosa chinensis</name>
    <name type="common">China rose</name>
    <dbReference type="NCBI Taxonomy" id="74649"/>
    <lineage>
        <taxon>Eukaryota</taxon>
        <taxon>Viridiplantae</taxon>
        <taxon>Streptophyta</taxon>
        <taxon>Embryophyta</taxon>
        <taxon>Tracheophyta</taxon>
        <taxon>Spermatophyta</taxon>
        <taxon>Magnoliopsida</taxon>
        <taxon>eudicotyledons</taxon>
        <taxon>Gunneridae</taxon>
        <taxon>Pentapetalae</taxon>
        <taxon>rosids</taxon>
        <taxon>fabids</taxon>
        <taxon>Rosales</taxon>
        <taxon>Rosaceae</taxon>
        <taxon>Rosoideae</taxon>
        <taxon>Rosoideae incertae sedis</taxon>
        <taxon>Rosa</taxon>
    </lineage>
</organism>
<feature type="region of interest" description="Disordered" evidence="8">
    <location>
        <begin position="1"/>
        <end position="58"/>
    </location>
</feature>
<evidence type="ECO:0000256" key="4">
    <source>
        <dbReference type="ARBA" id="ARBA00022722"/>
    </source>
</evidence>
<evidence type="ECO:0000313" key="10">
    <source>
        <dbReference type="EMBL" id="PRQ32189.1"/>
    </source>
</evidence>
<feature type="compositionally biased region" description="Polar residues" evidence="8">
    <location>
        <begin position="37"/>
        <end position="49"/>
    </location>
</feature>
<keyword evidence="11" id="KW-1185">Reference proteome</keyword>
<dbReference type="CDD" id="cd00303">
    <property type="entry name" value="retropepsin_like"/>
    <property type="match status" value="1"/>
</dbReference>
<dbReference type="InterPro" id="IPR043502">
    <property type="entry name" value="DNA/RNA_pol_sf"/>
</dbReference>
<dbReference type="PROSITE" id="PS50994">
    <property type="entry name" value="INTEGRASE"/>
    <property type="match status" value="1"/>
</dbReference>
<dbReference type="InterPro" id="IPR041588">
    <property type="entry name" value="Integrase_H2C2"/>
</dbReference>
<keyword evidence="6 10" id="KW-0378">Hydrolase</keyword>
<evidence type="ECO:0000256" key="5">
    <source>
        <dbReference type="ARBA" id="ARBA00022759"/>
    </source>
</evidence>
<evidence type="ECO:0000256" key="7">
    <source>
        <dbReference type="ARBA" id="ARBA00022918"/>
    </source>
</evidence>
<dbReference type="GO" id="GO:0003964">
    <property type="term" value="F:RNA-directed DNA polymerase activity"/>
    <property type="evidence" value="ECO:0007669"/>
    <property type="project" value="UniProtKB-KW"/>
</dbReference>
<dbReference type="Gramene" id="PRQ32189">
    <property type="protein sequence ID" value="PRQ32189"/>
    <property type="gene ID" value="RchiOBHm_Chr5g0043631"/>
</dbReference>
<evidence type="ECO:0000259" key="9">
    <source>
        <dbReference type="PROSITE" id="PS50994"/>
    </source>
</evidence>
<dbReference type="Gene3D" id="1.10.340.70">
    <property type="match status" value="1"/>
</dbReference>
<sequence length="1339" mass="152819">MVSRDIVDPKNGNSMALDNLGEAMKARDPNEAISNPRDPSSGQASTQAQKPRKGPICVPPLDMTDYEIPLPYPQVKRKQELKKKQEAQTKEFIELFKKVNINIPLLEAIKQVPSYAKFLKDVCTNKRAFKEHEQVCLSESVSAILQGKLPPKLKDPGSFTVPCTIGSRFFDKAMLDLGASINLMPYDIYRTLGLDDLKPLKISLKMADRSIVYPRGMLEDVLVKIDSLYVPADFVVLDMAKSIDVEEDESPILLGRAFMATADTNISVKKGILTMTVFDTTIGFRIFDAMRSPLHLGECFRVDVVDSMVEKTFIETSAKDSLVASIMHHGEEFNDKSIEEDDSTIEVAMPTSSSHTPISMLDFQPKLLPSIISPPTLELKPLPSTLKYAFLGPNDTLPVVISSKLCDVDEAKLLKVLKEHKGALGWTIMDIKGICASKCMHHIYMEEGSKPSRDAQRRLNPPMMEVVKNEVTKLLDAGVIYPISDSKWVSPVQVVPKKGGMTVVKNDKGEDVPQRVQNGWRVCIDYRKLNSATRKDHFPLPFIDYMLERLAGHSYFCFLDGYSGYNQIVIAPEDQEKTTFTCPFGTFAYRRMPFGLCNAPATFQRCMMALFHDMTEKFMEIFMDDFSVHGNTFDDCLHHLTLVLKRCEESNLVLNWEKCHFMVEEGIVLGHVVSKRGIEVDKAKIEVIEKLPPPVNIKGIRSFLGHAGFYRRFIPNFSKISKPLCDLLAKDAPWDFNEACLIAFNEIKRLLTCAPIMCAPDWSLPFELMCDASDFALGAVLGQKHGRLMHAIYYASRTLNEAQVNYTTTEKELLAIIFALEKFRSYLLGSKVIVHTDHSALKYLLAKKDSKPRLIRWVLLLQEFDIEIHDKAGKENVVADHLSRLIDGGDDCIIPIVDSFPDEQLFTVTSRELPWFVHIVNYWASGGTFIPEDWDYQTKRRFRRDACRYVWDDPILWKVGQDEVLRRCVPQWEVPNILEHCHSHTCGGHFGGKKTAFKILQAGFFWPTLFKDSHDYAKKCDRCQRVGRITSRDQMPLTNIIEVEIFDTWGIDFMGPFPNSNGFEYILVAVDYVSKWVEAQATRTNDAKVVLKFLQEHIFTRFGTPKFIISDGGSHFINRAFASLLKKYGVKHKVATPYHPQTSREVKGILEKTVNSSRKDWSTKLDDALWAYRTAYKTPLGMTPFRLVYGKACHLPVELEHKAFWAIKQLNFDLAKAGEKRKFDLYELEEIRREAYDSTNLFKERTKVTHDKRLVEKIFEPHQKVLLYNSKLHLFPGKLRSRWSGPYEVVEVFPHGAIEVKNLRNGETFKVNGHRLRPYFDHTYEACKEVQFLDDTTLK</sequence>
<dbReference type="OMA" id="CAPIMCA"/>
<evidence type="ECO:0000256" key="2">
    <source>
        <dbReference type="ARBA" id="ARBA00022679"/>
    </source>
</evidence>
<reference evidence="10 11" key="1">
    <citation type="journal article" date="2018" name="Nat. Genet.">
        <title>The Rosa genome provides new insights in the design of modern roses.</title>
        <authorList>
            <person name="Bendahmane M."/>
        </authorList>
    </citation>
    <scope>NUCLEOTIDE SEQUENCE [LARGE SCALE GENOMIC DNA]</scope>
    <source>
        <strain evidence="11">cv. Old Blush</strain>
    </source>
</reference>
<gene>
    <name evidence="10" type="ORF">RchiOBHm_Chr5g0043631</name>
</gene>
<dbReference type="GO" id="GO:0004519">
    <property type="term" value="F:endonuclease activity"/>
    <property type="evidence" value="ECO:0007669"/>
    <property type="project" value="UniProtKB-KW"/>
</dbReference>